<feature type="domain" description="LytR/CpsA/Psr regulator C-terminal" evidence="3">
    <location>
        <begin position="136"/>
        <end position="224"/>
    </location>
</feature>
<feature type="compositionally biased region" description="Basic and acidic residues" evidence="1">
    <location>
        <begin position="1"/>
        <end position="14"/>
    </location>
</feature>
<feature type="transmembrane region" description="Helical" evidence="2">
    <location>
        <begin position="74"/>
        <end position="96"/>
    </location>
</feature>
<organism evidence="4 5">
    <name type="scientific">Candidatus Woesebacteria bacterium GW2011_GWC2_31_9</name>
    <dbReference type="NCBI Taxonomy" id="1618586"/>
    <lineage>
        <taxon>Bacteria</taxon>
        <taxon>Candidatus Woeseibacteriota</taxon>
    </lineage>
</organism>
<dbReference type="EMBL" id="LBOI01000020">
    <property type="protein sequence ID" value="KKP30925.1"/>
    <property type="molecule type" value="Genomic_DNA"/>
</dbReference>
<feature type="region of interest" description="Disordered" evidence="1">
    <location>
        <begin position="104"/>
        <end position="129"/>
    </location>
</feature>
<evidence type="ECO:0000256" key="1">
    <source>
        <dbReference type="SAM" id="MobiDB-lite"/>
    </source>
</evidence>
<protein>
    <submittedName>
        <fullName evidence="4">Membrane-bound protein lytR</fullName>
    </submittedName>
</protein>
<keyword evidence="2" id="KW-0472">Membrane</keyword>
<name>A0A0G0AWD3_9BACT</name>
<evidence type="ECO:0000256" key="2">
    <source>
        <dbReference type="SAM" id="Phobius"/>
    </source>
</evidence>
<comment type="caution">
    <text evidence="4">The sequence shown here is derived from an EMBL/GenBank/DDBJ whole genome shotgun (WGS) entry which is preliminary data.</text>
</comment>
<feature type="compositionally biased region" description="Low complexity" evidence="1">
    <location>
        <begin position="107"/>
        <end position="124"/>
    </location>
</feature>
<sequence>MPKDKEEKAKKLMVVEEVASDEETTPVKDENKKEEPETLDVKDKKETDVIEEKKEEVSVKEVQKEKVETEKPNYLWIIIPTALLVGALVGGLITYFSGVSKLNKENSTPTPISSGTSITEPSPTASSAGTLKRDTLKIQVLNGSGVSGAAGKAKTYLEGLGYKNVDTGNASASDFTETEISIKDAKKEFINLLTTDLSKNYQVAKETKTLVVTSSFDVVITLGKK</sequence>
<feature type="compositionally biased region" description="Basic and acidic residues" evidence="1">
    <location>
        <begin position="25"/>
        <end position="46"/>
    </location>
</feature>
<accession>A0A0G0AWD3</accession>
<evidence type="ECO:0000313" key="5">
    <source>
        <dbReference type="Proteomes" id="UP000034803"/>
    </source>
</evidence>
<keyword evidence="2" id="KW-0812">Transmembrane</keyword>
<proteinExistence type="predicted"/>
<dbReference type="Pfam" id="PF13399">
    <property type="entry name" value="LytR_C"/>
    <property type="match status" value="1"/>
</dbReference>
<evidence type="ECO:0000313" key="4">
    <source>
        <dbReference type="EMBL" id="KKP30925.1"/>
    </source>
</evidence>
<gene>
    <name evidence="4" type="ORF">UR21_C0020G0020</name>
</gene>
<dbReference type="AlphaFoldDB" id="A0A0G0AWD3"/>
<dbReference type="InterPro" id="IPR027381">
    <property type="entry name" value="LytR/CpsA/Psr_C"/>
</dbReference>
<keyword evidence="2" id="KW-1133">Transmembrane helix</keyword>
<dbReference type="Gene3D" id="3.30.70.2390">
    <property type="match status" value="1"/>
</dbReference>
<reference evidence="4 5" key="1">
    <citation type="journal article" date="2015" name="Nature">
        <title>rRNA introns, odd ribosomes, and small enigmatic genomes across a large radiation of phyla.</title>
        <authorList>
            <person name="Brown C.T."/>
            <person name="Hug L.A."/>
            <person name="Thomas B.C."/>
            <person name="Sharon I."/>
            <person name="Castelle C.J."/>
            <person name="Singh A."/>
            <person name="Wilkins M.J."/>
            <person name="Williams K.H."/>
            <person name="Banfield J.F."/>
        </authorList>
    </citation>
    <scope>NUCLEOTIDE SEQUENCE [LARGE SCALE GENOMIC DNA]</scope>
</reference>
<evidence type="ECO:0000259" key="3">
    <source>
        <dbReference type="Pfam" id="PF13399"/>
    </source>
</evidence>
<dbReference type="Proteomes" id="UP000034803">
    <property type="component" value="Unassembled WGS sequence"/>
</dbReference>
<feature type="region of interest" description="Disordered" evidence="1">
    <location>
        <begin position="1"/>
        <end position="46"/>
    </location>
</feature>